<dbReference type="GO" id="GO:0000978">
    <property type="term" value="F:RNA polymerase II cis-regulatory region sequence-specific DNA binding"/>
    <property type="evidence" value="ECO:0007669"/>
    <property type="project" value="TreeGrafter"/>
</dbReference>
<dbReference type="PROSITE" id="PS00031">
    <property type="entry name" value="NUCLEAR_REC_DBD_1"/>
    <property type="match status" value="1"/>
</dbReference>
<proteinExistence type="evidence at transcript level"/>
<evidence type="ECO:0000256" key="4">
    <source>
        <dbReference type="ARBA" id="ARBA00022723"/>
    </source>
</evidence>
<feature type="region of interest" description="Disordered" evidence="17">
    <location>
        <begin position="269"/>
        <end position="293"/>
    </location>
</feature>
<dbReference type="PRINTS" id="PR00398">
    <property type="entry name" value="STRDHORMONER"/>
</dbReference>
<dbReference type="GO" id="GO:0004879">
    <property type="term" value="F:nuclear receptor activity"/>
    <property type="evidence" value="ECO:0007669"/>
    <property type="project" value="InterPro"/>
</dbReference>
<dbReference type="InterPro" id="IPR013088">
    <property type="entry name" value="Znf_NHR/GATA"/>
</dbReference>
<evidence type="ECO:0000256" key="3">
    <source>
        <dbReference type="ARBA" id="ARBA00022052"/>
    </source>
</evidence>
<dbReference type="PANTHER" id="PTHR24082">
    <property type="entry name" value="NUCLEAR HORMONE RECEPTOR"/>
    <property type="match status" value="1"/>
</dbReference>
<dbReference type="FunFam" id="1.10.565.10:FF:000030">
    <property type="entry name" value="Ecdysone receptor (Isoform A)"/>
    <property type="match status" value="1"/>
</dbReference>
<dbReference type="PANTHER" id="PTHR24082:SF507">
    <property type="entry name" value="BILE ACID RECEPTOR-RELATED"/>
    <property type="match status" value="1"/>
</dbReference>
<dbReference type="CDD" id="cd06938">
    <property type="entry name" value="NR_LBD_EcR"/>
    <property type="match status" value="1"/>
</dbReference>
<evidence type="ECO:0000256" key="7">
    <source>
        <dbReference type="ARBA" id="ARBA00023015"/>
    </source>
</evidence>
<keyword evidence="10 16" id="KW-0675">Receptor</keyword>
<name>M4IQS5_AGRIP</name>
<keyword evidence="5 16" id="KW-0863">Zinc-finger</keyword>
<dbReference type="InterPro" id="IPR001723">
    <property type="entry name" value="Nuclear_hrmn_rcpt"/>
</dbReference>
<feature type="region of interest" description="Disordered" evidence="17">
    <location>
        <begin position="110"/>
        <end position="178"/>
    </location>
</feature>
<dbReference type="InterPro" id="IPR035500">
    <property type="entry name" value="NHR-like_dom_sf"/>
</dbReference>
<accession>M4IQS5</accession>
<dbReference type="InterPro" id="IPR041889">
    <property type="entry name" value="NR_LBD_EcR"/>
</dbReference>
<evidence type="ECO:0000256" key="2">
    <source>
        <dbReference type="ARBA" id="ARBA00008092"/>
    </source>
</evidence>
<reference evidence="20" key="1">
    <citation type="submission" date="2012-03" db="EMBL/GenBank/DDBJ databases">
        <title>Steroid signaling governs the maturation and execution of male sexual behavior in adult moth Agrotis ipsilon.</title>
        <authorList>
            <person name="Duportets L."/>
        </authorList>
    </citation>
    <scope>NUCLEOTIDE SEQUENCE</scope>
</reference>
<comment type="subcellular location">
    <subcellularLocation>
        <location evidence="1 16">Nucleus</location>
    </subcellularLocation>
</comment>
<dbReference type="GO" id="GO:0035100">
    <property type="term" value="F:ecdysone binding"/>
    <property type="evidence" value="ECO:0007669"/>
    <property type="project" value="InterPro"/>
</dbReference>
<evidence type="ECO:0000256" key="16">
    <source>
        <dbReference type="RuleBase" id="RU004334"/>
    </source>
</evidence>
<keyword evidence="11 16" id="KW-0539">Nucleus</keyword>
<evidence type="ECO:0000259" key="19">
    <source>
        <dbReference type="PROSITE" id="PS51843"/>
    </source>
</evidence>
<evidence type="ECO:0000256" key="8">
    <source>
        <dbReference type="ARBA" id="ARBA00023125"/>
    </source>
</evidence>
<dbReference type="Gene3D" id="1.10.565.10">
    <property type="entry name" value="Retinoid X Receptor"/>
    <property type="match status" value="1"/>
</dbReference>
<dbReference type="PRINTS" id="PR01283">
    <property type="entry name" value="ECDYSTEROIDR"/>
</dbReference>
<feature type="compositionally biased region" description="Pro residues" evidence="17">
    <location>
        <begin position="131"/>
        <end position="141"/>
    </location>
</feature>
<dbReference type="InterPro" id="IPR001628">
    <property type="entry name" value="Znf_hrmn_rcpt"/>
</dbReference>
<evidence type="ECO:0000256" key="12">
    <source>
        <dbReference type="ARBA" id="ARBA00029963"/>
    </source>
</evidence>
<evidence type="ECO:0000256" key="15">
    <source>
        <dbReference type="ARBA" id="ARBA00033286"/>
    </source>
</evidence>
<keyword evidence="8 16" id="KW-0238">DNA-binding</keyword>
<dbReference type="AlphaFoldDB" id="M4IQS5"/>
<keyword evidence="6 16" id="KW-0862">Zinc</keyword>
<evidence type="ECO:0000256" key="5">
    <source>
        <dbReference type="ARBA" id="ARBA00022771"/>
    </source>
</evidence>
<feature type="domain" description="Nuclear receptor" evidence="18">
    <location>
        <begin position="184"/>
        <end position="259"/>
    </location>
</feature>
<dbReference type="GO" id="GO:0030154">
    <property type="term" value="P:cell differentiation"/>
    <property type="evidence" value="ECO:0007669"/>
    <property type="project" value="TreeGrafter"/>
</dbReference>
<evidence type="ECO:0000256" key="13">
    <source>
        <dbReference type="ARBA" id="ARBA00030794"/>
    </source>
</evidence>
<evidence type="ECO:0000256" key="6">
    <source>
        <dbReference type="ARBA" id="ARBA00022833"/>
    </source>
</evidence>
<dbReference type="SUPFAM" id="SSF48508">
    <property type="entry name" value="Nuclear receptor ligand-binding domain"/>
    <property type="match status" value="1"/>
</dbReference>
<evidence type="ECO:0000256" key="17">
    <source>
        <dbReference type="SAM" id="MobiDB-lite"/>
    </source>
</evidence>
<dbReference type="InterPro" id="IPR003069">
    <property type="entry name" value="Ecdystd_rcpt"/>
</dbReference>
<evidence type="ECO:0000256" key="9">
    <source>
        <dbReference type="ARBA" id="ARBA00023163"/>
    </source>
</evidence>
<dbReference type="PROSITE" id="PS51843">
    <property type="entry name" value="NR_LBD"/>
    <property type="match status" value="1"/>
</dbReference>
<dbReference type="GO" id="GO:0008270">
    <property type="term" value="F:zinc ion binding"/>
    <property type="evidence" value="ECO:0007669"/>
    <property type="project" value="UniProtKB-KW"/>
</dbReference>
<dbReference type="Pfam" id="PF00104">
    <property type="entry name" value="Hormone_recep"/>
    <property type="match status" value="1"/>
</dbReference>
<keyword evidence="7 16" id="KW-0805">Transcription regulation</keyword>
<sequence>MSIESHVDSLVRRKTEVKALVGGCPSALVDIGACDTLADMRRRWYNNGGFQTLRMLEESSSEVTSSSALGLPPAMVMSPESLASPEYGGLELWGYDDGITYSMAQSLGTCTMEQQQQAPQQQQPQQTQPLPSMPLPMPPTTPKSENESMSSGREELSPASSINGCSTDGEARRQKKGPAPQQQEELCLVCGDRASGYHYNALTCEGCKGFFRRSVTKNAVYICKFGHACETDMYMRRKCQECRLKKCLAVGMRPECVVPENQCAMKRKEKKAQREKDKLPVSTTTVDDHMPPIMQCDPPPPEAARILECLQHEVVPRFLNEKLMERNRLKNVPPLTANQKSLIARLVWYQEGYEQPSEEDLKRVTQTWQSDEDEEESDMPFRQITEMTILTVQLIVEFAKGLPGFAKISQSDQITLLKACSSEVMMLRVARRYDAATDSVLFANNQAYSRDNYRKAGMSYVIEDLLHFCRCMYSMMMDNVHYALLTAIVIFSDRPGLEQPLLVEEIQRYYLNTLRVYTLNQNSASPRCPVVFAKILGILTELRTLGMQNSNMCISLKLKNRKLPPFLEEIWDVADVSTAAPPPSVDAAL</sequence>
<dbReference type="GO" id="GO:0045944">
    <property type="term" value="P:positive regulation of transcription by RNA polymerase II"/>
    <property type="evidence" value="ECO:0007669"/>
    <property type="project" value="TreeGrafter"/>
</dbReference>
<comment type="similarity">
    <text evidence="2">Belongs to the nuclear hormone receptor family. NR1 subfamily.</text>
</comment>
<dbReference type="PROSITE" id="PS51030">
    <property type="entry name" value="NUCLEAR_REC_DBD_2"/>
    <property type="match status" value="1"/>
</dbReference>
<dbReference type="GO" id="GO:0000122">
    <property type="term" value="P:negative regulation of transcription by RNA polymerase II"/>
    <property type="evidence" value="ECO:0007669"/>
    <property type="project" value="TreeGrafter"/>
</dbReference>
<keyword evidence="4 16" id="KW-0479">Metal-binding</keyword>
<organism evidence="20">
    <name type="scientific">Agrotis ipsilon</name>
    <name type="common">Black cutworm moth</name>
    <dbReference type="NCBI Taxonomy" id="56364"/>
    <lineage>
        <taxon>Eukaryota</taxon>
        <taxon>Metazoa</taxon>
        <taxon>Ecdysozoa</taxon>
        <taxon>Arthropoda</taxon>
        <taxon>Hexapoda</taxon>
        <taxon>Insecta</taxon>
        <taxon>Pterygota</taxon>
        <taxon>Neoptera</taxon>
        <taxon>Endopterygota</taxon>
        <taxon>Lepidoptera</taxon>
        <taxon>Glossata</taxon>
        <taxon>Ditrysia</taxon>
        <taxon>Noctuoidea</taxon>
        <taxon>Noctuidae</taxon>
        <taxon>Noctuinae</taxon>
        <taxon>Noctuini</taxon>
        <taxon>Agrotis</taxon>
    </lineage>
</organism>
<dbReference type="GO" id="GO:0090575">
    <property type="term" value="C:RNA polymerase II transcription regulator complex"/>
    <property type="evidence" value="ECO:0007669"/>
    <property type="project" value="TreeGrafter"/>
</dbReference>
<dbReference type="Pfam" id="PF00105">
    <property type="entry name" value="zf-C4"/>
    <property type="match status" value="1"/>
</dbReference>
<dbReference type="CDD" id="cd07161">
    <property type="entry name" value="NR_DBD_EcR"/>
    <property type="match status" value="1"/>
</dbReference>
<dbReference type="FunFam" id="3.30.50.10:FF:000031">
    <property type="entry name" value="Ecdysone receptor A1"/>
    <property type="match status" value="1"/>
</dbReference>
<dbReference type="SUPFAM" id="SSF57716">
    <property type="entry name" value="Glucocorticoid receptor-like (DNA-binding domain)"/>
    <property type="match status" value="1"/>
</dbReference>
<dbReference type="InterPro" id="IPR050234">
    <property type="entry name" value="Nuclear_hormone_rcpt_NR1"/>
</dbReference>
<dbReference type="PRINTS" id="PR00047">
    <property type="entry name" value="STROIDFINGER"/>
</dbReference>
<protein>
    <recommendedName>
        <fullName evidence="3">Ecdysone receptor</fullName>
    </recommendedName>
    <alternativeName>
        <fullName evidence="12">20-hydroxy-ecdysone receptor</fullName>
    </alternativeName>
    <alternativeName>
        <fullName evidence="13">EcRH</fullName>
    </alternativeName>
    <alternativeName>
        <fullName evidence="14">Ecdysteroid receptor</fullName>
    </alternativeName>
    <alternativeName>
        <fullName evidence="15">Nuclear receptor subfamily 1 group H member 1</fullName>
    </alternativeName>
</protein>
<feature type="domain" description="NR LBD" evidence="19">
    <location>
        <begin position="338"/>
        <end position="575"/>
    </location>
</feature>
<dbReference type="EMBL" id="JQ731607">
    <property type="protein sequence ID" value="AGA17965.1"/>
    <property type="molecule type" value="mRNA"/>
</dbReference>
<evidence type="ECO:0000313" key="20">
    <source>
        <dbReference type="EMBL" id="AGA17965.1"/>
    </source>
</evidence>
<dbReference type="GO" id="GO:0035076">
    <property type="term" value="P:ecdysone receptor signaling pathway"/>
    <property type="evidence" value="ECO:0007669"/>
    <property type="project" value="InterPro"/>
</dbReference>
<dbReference type="Gene3D" id="3.30.50.10">
    <property type="entry name" value="Erythroid Transcription Factor GATA-1, subunit A"/>
    <property type="match status" value="1"/>
</dbReference>
<dbReference type="InterPro" id="IPR000536">
    <property type="entry name" value="Nucl_hrmn_rcpt_lig-bd"/>
</dbReference>
<evidence type="ECO:0000256" key="10">
    <source>
        <dbReference type="ARBA" id="ARBA00023170"/>
    </source>
</evidence>
<evidence type="ECO:0000259" key="18">
    <source>
        <dbReference type="PROSITE" id="PS51030"/>
    </source>
</evidence>
<keyword evidence="9 16" id="KW-0804">Transcription</keyword>
<dbReference type="SMART" id="SM00399">
    <property type="entry name" value="ZnF_C4"/>
    <property type="match status" value="1"/>
</dbReference>
<evidence type="ECO:0000256" key="1">
    <source>
        <dbReference type="ARBA" id="ARBA00004123"/>
    </source>
</evidence>
<dbReference type="SMART" id="SM00430">
    <property type="entry name" value="HOLI"/>
    <property type="match status" value="1"/>
</dbReference>
<feature type="compositionally biased region" description="Low complexity" evidence="17">
    <location>
        <begin position="114"/>
        <end position="130"/>
    </location>
</feature>
<evidence type="ECO:0000256" key="11">
    <source>
        <dbReference type="ARBA" id="ARBA00023242"/>
    </source>
</evidence>
<evidence type="ECO:0000256" key="14">
    <source>
        <dbReference type="ARBA" id="ARBA00033003"/>
    </source>
</evidence>